<keyword evidence="12" id="KW-0238">DNA-binding</keyword>
<dbReference type="GO" id="GO:0003697">
    <property type="term" value="F:single-stranded DNA binding"/>
    <property type="evidence" value="ECO:0007669"/>
    <property type="project" value="InterPro"/>
</dbReference>
<dbReference type="GO" id="GO:0006301">
    <property type="term" value="P:DNA damage tolerance"/>
    <property type="evidence" value="ECO:0000318"/>
    <property type="project" value="GO_Central"/>
</dbReference>
<comment type="subcellular location">
    <subcellularLocation>
        <location evidence="2">Nucleus</location>
    </subcellularLocation>
</comment>
<dbReference type="InterPro" id="IPR013083">
    <property type="entry name" value="Znf_RING/FYVE/PHD"/>
</dbReference>
<keyword evidence="13 18" id="KW-0234">DNA repair</keyword>
<feature type="compositionally biased region" description="Low complexity" evidence="19">
    <location>
        <begin position="160"/>
        <end position="189"/>
    </location>
</feature>
<evidence type="ECO:0000256" key="7">
    <source>
        <dbReference type="ARBA" id="ARBA00022723"/>
    </source>
</evidence>
<feature type="domain" description="SAP" evidence="21">
    <location>
        <begin position="345"/>
        <end position="379"/>
    </location>
</feature>
<dbReference type="UniPathway" id="UPA00143"/>
<dbReference type="GO" id="GO:0097505">
    <property type="term" value="C:Rad6-Rad18 complex"/>
    <property type="evidence" value="ECO:0000318"/>
    <property type="project" value="GO_Central"/>
</dbReference>
<dbReference type="SMART" id="SM00184">
    <property type="entry name" value="RING"/>
    <property type="match status" value="1"/>
</dbReference>
<dbReference type="Gene3D" id="3.30.40.10">
    <property type="entry name" value="Zinc/RING finger domain, C3HC4 (zinc finger)"/>
    <property type="match status" value="1"/>
</dbReference>
<name>T1FRE5_HELRO</name>
<keyword evidence="14" id="KW-0539">Nucleus</keyword>
<dbReference type="KEGG" id="hro:HELRODRAFT_189827"/>
<protein>
    <recommendedName>
        <fullName evidence="5">RING-type E3 ubiquitin transferase</fullName>
        <ecNumber evidence="5">2.3.2.27</ecNumber>
    </recommendedName>
    <alternativeName>
        <fullName evidence="15 16">RING-type E3 ubiquitin transferase RAD18</fullName>
    </alternativeName>
</protein>
<dbReference type="eggNOG" id="KOG0287">
    <property type="taxonomic scope" value="Eukaryota"/>
</dbReference>
<evidence type="ECO:0000256" key="11">
    <source>
        <dbReference type="ARBA" id="ARBA00022833"/>
    </source>
</evidence>
<comment type="similarity">
    <text evidence="4">Belongs to the RAD18 family.</text>
</comment>
<dbReference type="GO" id="GO:0008270">
    <property type="term" value="F:zinc ion binding"/>
    <property type="evidence" value="ECO:0007669"/>
    <property type="project" value="UniProtKB-KW"/>
</dbReference>
<dbReference type="OrthoDB" id="9049620at2759"/>
<dbReference type="EMBL" id="AMQM01002219">
    <property type="status" value="NOT_ANNOTATED_CDS"/>
    <property type="molecule type" value="Genomic_DNA"/>
</dbReference>
<keyword evidence="8 18" id="KW-0227">DNA damage</keyword>
<dbReference type="Pfam" id="PF02037">
    <property type="entry name" value="SAP"/>
    <property type="match status" value="1"/>
</dbReference>
<evidence type="ECO:0000256" key="19">
    <source>
        <dbReference type="SAM" id="MobiDB-lite"/>
    </source>
</evidence>
<organism evidence="24 25">
    <name type="scientific">Helobdella robusta</name>
    <name type="common">Californian leech</name>
    <dbReference type="NCBI Taxonomy" id="6412"/>
    <lineage>
        <taxon>Eukaryota</taxon>
        <taxon>Metazoa</taxon>
        <taxon>Spiralia</taxon>
        <taxon>Lophotrochozoa</taxon>
        <taxon>Annelida</taxon>
        <taxon>Clitellata</taxon>
        <taxon>Hirudinea</taxon>
        <taxon>Rhynchobdellida</taxon>
        <taxon>Glossiphoniidae</taxon>
        <taxon>Helobdella</taxon>
    </lineage>
</organism>
<dbReference type="GeneID" id="20211392"/>
<reference evidence="23 25" key="2">
    <citation type="journal article" date="2013" name="Nature">
        <title>Insights into bilaterian evolution from three spiralian genomes.</title>
        <authorList>
            <person name="Simakov O."/>
            <person name="Marletaz F."/>
            <person name="Cho S.J."/>
            <person name="Edsinger-Gonzales E."/>
            <person name="Havlak P."/>
            <person name="Hellsten U."/>
            <person name="Kuo D.H."/>
            <person name="Larsson T."/>
            <person name="Lv J."/>
            <person name="Arendt D."/>
            <person name="Savage R."/>
            <person name="Osoegawa K."/>
            <person name="de Jong P."/>
            <person name="Grimwood J."/>
            <person name="Chapman J.A."/>
            <person name="Shapiro H."/>
            <person name="Aerts A."/>
            <person name="Otillar R.P."/>
            <person name="Terry A.Y."/>
            <person name="Boore J.L."/>
            <person name="Grigoriev I.V."/>
            <person name="Lindberg D.R."/>
            <person name="Seaver E.C."/>
            <person name="Weisblat D.A."/>
            <person name="Putnam N.H."/>
            <person name="Rokhsar D.S."/>
        </authorList>
    </citation>
    <scope>NUCLEOTIDE SEQUENCE</scope>
</reference>
<proteinExistence type="inferred from homology"/>
<feature type="compositionally biased region" description="Acidic residues" evidence="19">
    <location>
        <begin position="655"/>
        <end position="666"/>
    </location>
</feature>
<dbReference type="CDD" id="cd16529">
    <property type="entry name" value="RING-HC_RAD18"/>
    <property type="match status" value="1"/>
</dbReference>
<dbReference type="RefSeq" id="XP_009031253.1">
    <property type="nucleotide sequence ID" value="XM_009033005.1"/>
</dbReference>
<dbReference type="PANTHER" id="PTHR14134:SF2">
    <property type="entry name" value="E3 UBIQUITIN-PROTEIN LIGASE RAD18"/>
    <property type="match status" value="1"/>
</dbReference>
<evidence type="ECO:0000259" key="21">
    <source>
        <dbReference type="PROSITE" id="PS50800"/>
    </source>
</evidence>
<reference evidence="25" key="1">
    <citation type="submission" date="2012-12" db="EMBL/GenBank/DDBJ databases">
        <authorList>
            <person name="Hellsten U."/>
            <person name="Grimwood J."/>
            <person name="Chapman J.A."/>
            <person name="Shapiro H."/>
            <person name="Aerts A."/>
            <person name="Otillar R.P."/>
            <person name="Terry A.Y."/>
            <person name="Boore J.L."/>
            <person name="Simakov O."/>
            <person name="Marletaz F."/>
            <person name="Cho S.-J."/>
            <person name="Edsinger-Gonzales E."/>
            <person name="Havlak P."/>
            <person name="Kuo D.-H."/>
            <person name="Larsson T."/>
            <person name="Lv J."/>
            <person name="Arendt D."/>
            <person name="Savage R."/>
            <person name="Osoegawa K."/>
            <person name="de Jong P."/>
            <person name="Lindberg D.R."/>
            <person name="Seaver E.C."/>
            <person name="Weisblat D.A."/>
            <person name="Putnam N.H."/>
            <person name="Grigoriev I.V."/>
            <person name="Rokhsar D.S."/>
        </authorList>
    </citation>
    <scope>NUCLEOTIDE SEQUENCE</scope>
</reference>
<dbReference type="SMART" id="SM00513">
    <property type="entry name" value="SAP"/>
    <property type="match status" value="1"/>
</dbReference>
<dbReference type="InterPro" id="IPR017907">
    <property type="entry name" value="Znf_RING_CS"/>
</dbReference>
<dbReference type="PROSITE" id="PS00518">
    <property type="entry name" value="ZF_RING_1"/>
    <property type="match status" value="1"/>
</dbReference>
<feature type="domain" description="RING-type" evidence="20">
    <location>
        <begin position="21"/>
        <end position="60"/>
    </location>
</feature>
<dbReference type="PROSITE" id="PS51908">
    <property type="entry name" value="ZF_UBZ4"/>
    <property type="match status" value="1"/>
</dbReference>
<evidence type="ECO:0000256" key="10">
    <source>
        <dbReference type="ARBA" id="ARBA00022786"/>
    </source>
</evidence>
<keyword evidence="11" id="KW-0862">Zinc</keyword>
<feature type="domain" description="UBZ4-type" evidence="22">
    <location>
        <begin position="222"/>
        <end position="249"/>
    </location>
</feature>
<dbReference type="PROSITE" id="PS50800">
    <property type="entry name" value="SAP"/>
    <property type="match status" value="1"/>
</dbReference>
<evidence type="ECO:0000256" key="13">
    <source>
        <dbReference type="ARBA" id="ARBA00023204"/>
    </source>
</evidence>
<dbReference type="GO" id="GO:0006281">
    <property type="term" value="P:DNA repair"/>
    <property type="evidence" value="ECO:0007669"/>
    <property type="project" value="UniProtKB-KW"/>
</dbReference>
<keyword evidence="25" id="KW-1185">Reference proteome</keyword>
<keyword evidence="7" id="KW-0479">Metal-binding</keyword>
<evidence type="ECO:0000256" key="5">
    <source>
        <dbReference type="ARBA" id="ARBA00012483"/>
    </source>
</evidence>
<dbReference type="SUPFAM" id="SSF57850">
    <property type="entry name" value="RING/U-box"/>
    <property type="match status" value="1"/>
</dbReference>
<dbReference type="PANTHER" id="PTHR14134">
    <property type="entry name" value="E3 UBIQUITIN-PROTEIN LIGASE RAD18"/>
    <property type="match status" value="1"/>
</dbReference>
<dbReference type="InterPro" id="IPR001841">
    <property type="entry name" value="Znf_RING"/>
</dbReference>
<evidence type="ECO:0000313" key="25">
    <source>
        <dbReference type="Proteomes" id="UP000015101"/>
    </source>
</evidence>
<sequence length="861" mass="95938">MEPRLSEILPELKDLDSTLKCGICYDFMHTTLIIPNCSHNYCSLCIRKYFTFKQQCPICSEKFFENDLKSNRILDDIIRLYSALRPKILDLMRPSSDSLKPFSSRTQQIKEPVVIKVPTDELSVKKNDVNDLVVFNVDNDEDDDDFNQSFTSTKFSSQTNFLKSPSSSSSSLSLSKNSSSTKVPSSAKLTSPKSSTWEILNLKKSKTMAKVSNAPTPATHKAVPCPVCESLIHPININSHLDQCLKKSSSSNSTEQCYASCSASTSIDDSYNNTKNDKFMKERLEHDAVIITNTNVNIRSGEVDEMDVLKGNATHLQQHSLASFASTSSSHQQLPKRKPLTKLVFNVMSDKEIRKRLVEYGLPTNGDKQKLINRLQEYRLLYNAECDALEPKPVSEIAKEVMRMESQRGVLSPIKSLPSLNINKSSTAEQVENAQKLYVKKHKSQFAELIKAAKKNWKAKESSASNCGSISENVTAVSTVSGGKESEGEEDAKDVGRASDIIKNNNTDLRAAGNPQNRAFSNAKRPLFHNFEKEKNFSHNLNESSTINQVTHCTKIVSNESNGNVKSEEDLFKASTSDEICNVVTHSTNNLTSSDMKLENEFHDVVSNDLVYDTFEEKKWITDSTKDDLMFTNIRSNDVELINTPRTSDKIENIADSDAETEDEQDLINSPNSSSSSSKASNNDINIDFVNSNNSNRSADGCEKFESAVRIKEESKRGVCVESASNYSPSLDTSRLKSLRSGNQKKFEKNIVKSAAENTETNCKFSPMKTRGLTRKRKQKSPVTYKDGTDDDAFEINNSPDKHSSITNAKNHQPCPKRIKSSLKNFSLPDINNLLPGTVTKCSAYFLNVLCAVSYVAVVTV</sequence>
<dbReference type="CTD" id="20211392"/>
<evidence type="ECO:0000256" key="3">
    <source>
        <dbReference type="ARBA" id="ARBA00004906"/>
    </source>
</evidence>
<dbReference type="FunFam" id="3.30.40.10:FF:000172">
    <property type="entry name" value="E3 ubiquitin-protein ligase RAD18"/>
    <property type="match status" value="1"/>
</dbReference>
<dbReference type="PROSITE" id="PS50089">
    <property type="entry name" value="ZF_RING_2"/>
    <property type="match status" value="1"/>
</dbReference>
<feature type="region of interest" description="Disordered" evidence="19">
    <location>
        <begin position="655"/>
        <end position="683"/>
    </location>
</feature>
<dbReference type="Proteomes" id="UP000015101">
    <property type="component" value="Unassembled WGS sequence"/>
</dbReference>
<comment type="pathway">
    <text evidence="3">Protein modification; protein ubiquitination.</text>
</comment>
<dbReference type="EMBL" id="KB097753">
    <property type="protein sequence ID" value="ESN90297.1"/>
    <property type="molecule type" value="Genomic_DNA"/>
</dbReference>
<comment type="catalytic activity">
    <reaction evidence="1">
        <text>S-ubiquitinyl-[E2 ubiquitin-conjugating enzyme]-L-cysteine + [acceptor protein]-L-lysine = [E2 ubiquitin-conjugating enzyme]-L-cysteine + N(6)-ubiquitinyl-[acceptor protein]-L-lysine.</text>
        <dbReference type="EC" id="2.3.2.27"/>
    </reaction>
</comment>
<feature type="compositionally biased region" description="Low complexity" evidence="19">
    <location>
        <begin position="669"/>
        <end position="683"/>
    </location>
</feature>
<dbReference type="EC" id="2.3.2.27" evidence="5"/>
<evidence type="ECO:0000256" key="9">
    <source>
        <dbReference type="ARBA" id="ARBA00022771"/>
    </source>
</evidence>
<dbReference type="GO" id="GO:0006513">
    <property type="term" value="P:protein monoubiquitination"/>
    <property type="evidence" value="ECO:0000318"/>
    <property type="project" value="GO_Central"/>
</dbReference>
<evidence type="ECO:0000313" key="23">
    <source>
        <dbReference type="EMBL" id="ESN90297.1"/>
    </source>
</evidence>
<evidence type="ECO:0000313" key="24">
    <source>
        <dbReference type="EnsemblMetazoa" id="HelroP189827"/>
    </source>
</evidence>
<dbReference type="AlphaFoldDB" id="T1FRE5"/>
<dbReference type="GO" id="GO:0061630">
    <property type="term" value="F:ubiquitin protein ligase activity"/>
    <property type="evidence" value="ECO:0007669"/>
    <property type="project" value="UniProtKB-EC"/>
</dbReference>
<reference evidence="24" key="3">
    <citation type="submission" date="2015-06" db="UniProtKB">
        <authorList>
            <consortium name="EnsemblMetazoa"/>
        </authorList>
    </citation>
    <scope>IDENTIFICATION</scope>
</reference>
<evidence type="ECO:0000256" key="17">
    <source>
        <dbReference type="PROSITE-ProRule" id="PRU00175"/>
    </source>
</evidence>
<evidence type="ECO:0000256" key="4">
    <source>
        <dbReference type="ARBA" id="ARBA00009506"/>
    </source>
</evidence>
<accession>T1FRE5</accession>
<evidence type="ECO:0000256" key="15">
    <source>
        <dbReference type="ARBA" id="ARBA00031783"/>
    </source>
</evidence>
<keyword evidence="6" id="KW-0808">Transferase</keyword>
<dbReference type="HOGENOM" id="CLU_332415_0_0_1"/>
<evidence type="ECO:0000256" key="16">
    <source>
        <dbReference type="ARBA" id="ARBA00082369"/>
    </source>
</evidence>
<dbReference type="InterPro" id="IPR039577">
    <property type="entry name" value="Rad18"/>
</dbReference>
<evidence type="ECO:0000256" key="12">
    <source>
        <dbReference type="ARBA" id="ARBA00023125"/>
    </source>
</evidence>
<evidence type="ECO:0000256" key="1">
    <source>
        <dbReference type="ARBA" id="ARBA00000900"/>
    </source>
</evidence>
<dbReference type="STRING" id="6412.T1FRE5"/>
<evidence type="ECO:0000256" key="8">
    <source>
        <dbReference type="ARBA" id="ARBA00022763"/>
    </source>
</evidence>
<dbReference type="EnsemblMetazoa" id="HelroT189827">
    <property type="protein sequence ID" value="HelroP189827"/>
    <property type="gene ID" value="HelroG189827"/>
</dbReference>
<dbReference type="InterPro" id="IPR003034">
    <property type="entry name" value="SAP_dom"/>
</dbReference>
<evidence type="ECO:0000256" key="18">
    <source>
        <dbReference type="PROSITE-ProRule" id="PRU01256"/>
    </source>
</evidence>
<evidence type="ECO:0000259" key="22">
    <source>
        <dbReference type="PROSITE" id="PS51908"/>
    </source>
</evidence>
<dbReference type="Gene3D" id="3.30.160.60">
    <property type="entry name" value="Classic Zinc Finger"/>
    <property type="match status" value="1"/>
</dbReference>
<gene>
    <name evidence="24" type="primary">20211392</name>
    <name evidence="23" type="ORF">HELRODRAFT_189827</name>
</gene>
<keyword evidence="9 17" id="KW-0863">Zinc-finger</keyword>
<evidence type="ECO:0000256" key="2">
    <source>
        <dbReference type="ARBA" id="ARBA00004123"/>
    </source>
</evidence>
<dbReference type="GO" id="GO:0005634">
    <property type="term" value="C:nucleus"/>
    <property type="evidence" value="ECO:0000318"/>
    <property type="project" value="GO_Central"/>
</dbReference>
<dbReference type="InParanoid" id="T1FRE5"/>
<evidence type="ECO:0000259" key="20">
    <source>
        <dbReference type="PROSITE" id="PS50089"/>
    </source>
</evidence>
<evidence type="ECO:0000256" key="14">
    <source>
        <dbReference type="ARBA" id="ARBA00023242"/>
    </source>
</evidence>
<feature type="region of interest" description="Disordered" evidence="19">
    <location>
        <begin position="477"/>
        <end position="500"/>
    </location>
</feature>
<feature type="region of interest" description="Disordered" evidence="19">
    <location>
        <begin position="770"/>
        <end position="814"/>
    </location>
</feature>
<dbReference type="Pfam" id="PF13923">
    <property type="entry name" value="zf-C3HC4_2"/>
    <property type="match status" value="1"/>
</dbReference>
<dbReference type="InterPro" id="IPR006642">
    <property type="entry name" value="Rad18_UBZ4"/>
</dbReference>
<feature type="region of interest" description="Disordered" evidence="19">
    <location>
        <begin position="160"/>
        <end position="190"/>
    </location>
</feature>
<evidence type="ECO:0000256" key="6">
    <source>
        <dbReference type="ARBA" id="ARBA00022679"/>
    </source>
</evidence>
<keyword evidence="10" id="KW-0833">Ubl conjugation pathway</keyword>